<accession>A0A098B8A4</accession>
<sequence length="218" mass="25369">MRYLKKMNLFKKIVLFLLSTVIVFNIALQLVLTLSGAGLTVLDIYAQTLPREDTKAINYSPGYFMETKSYFEKQEKGQCAGFSSAYVLRVLGEEISGRDNYQELGHKFSNGYVMPQALIDIFEKYNYQVNMFSGNLEQLKTRLNQGKPVIVLIGHFVSWQHYVTVVGYDEDTIFLYDSNMDTDNSRGYNRTMTNEEFLSQWKNEIPFFEQIYFVVEHI</sequence>
<reference evidence="2" key="1">
    <citation type="submission" date="2014-07" db="EMBL/GenBank/DDBJ databases">
        <authorList>
            <person name="Hornung V.Bastian."/>
        </authorList>
    </citation>
    <scope>NUCLEOTIDE SEQUENCE</scope>
    <source>
        <strain evidence="2">PCE-S</strain>
    </source>
</reference>
<organism evidence="2">
    <name type="scientific">Desulfitobacterium hafniense</name>
    <name type="common">Desulfitobacterium frappieri</name>
    <dbReference type="NCBI Taxonomy" id="49338"/>
    <lineage>
        <taxon>Bacteria</taxon>
        <taxon>Bacillati</taxon>
        <taxon>Bacillota</taxon>
        <taxon>Clostridia</taxon>
        <taxon>Eubacteriales</taxon>
        <taxon>Desulfitobacteriaceae</taxon>
        <taxon>Desulfitobacterium</taxon>
    </lineage>
</organism>
<evidence type="ECO:0000259" key="1">
    <source>
        <dbReference type="Pfam" id="PF13529"/>
    </source>
</evidence>
<proteinExistence type="predicted"/>
<dbReference type="Pfam" id="PF13529">
    <property type="entry name" value="Peptidase_C39_2"/>
    <property type="match status" value="1"/>
</dbReference>
<dbReference type="AlphaFoldDB" id="A0A098B8A4"/>
<name>A0A098B8A4_DESHA</name>
<protein>
    <submittedName>
        <fullName evidence="2">Peptidase_C39 like family protein</fullName>
    </submittedName>
</protein>
<gene>
    <name evidence="2" type="ORF">DPCES_4704</name>
</gene>
<dbReference type="RefSeq" id="WP_208926399.1">
    <property type="nucleotide sequence ID" value="NZ_LK996017.1"/>
</dbReference>
<dbReference type="Gene3D" id="3.90.70.10">
    <property type="entry name" value="Cysteine proteinases"/>
    <property type="match status" value="1"/>
</dbReference>
<dbReference type="InterPro" id="IPR039564">
    <property type="entry name" value="Peptidase_C39-like"/>
</dbReference>
<dbReference type="PATRIC" id="fig|49338.4.peg.5057"/>
<feature type="domain" description="Peptidase C39-like" evidence="1">
    <location>
        <begin position="75"/>
        <end position="179"/>
    </location>
</feature>
<dbReference type="EMBL" id="LK996017">
    <property type="protein sequence ID" value="CDX04590.1"/>
    <property type="molecule type" value="Genomic_DNA"/>
</dbReference>
<evidence type="ECO:0000313" key="2">
    <source>
        <dbReference type="EMBL" id="CDX04590.1"/>
    </source>
</evidence>